<name>A0AAJ1CXK5_PANAN</name>
<organism evidence="1 2">
    <name type="scientific">Pantoea ananas</name>
    <name type="common">Erwinia uredovora</name>
    <dbReference type="NCBI Taxonomy" id="553"/>
    <lineage>
        <taxon>Bacteria</taxon>
        <taxon>Pseudomonadati</taxon>
        <taxon>Pseudomonadota</taxon>
        <taxon>Gammaproteobacteria</taxon>
        <taxon>Enterobacterales</taxon>
        <taxon>Erwiniaceae</taxon>
        <taxon>Pantoea</taxon>
    </lineage>
</organism>
<gene>
    <name evidence="1" type="ORF">NB703_001587</name>
</gene>
<comment type="caution">
    <text evidence="1">The sequence shown here is derived from an EMBL/GenBank/DDBJ whole genome shotgun (WGS) entry which is preliminary data.</text>
</comment>
<dbReference type="AlphaFoldDB" id="A0AAJ1CXK5"/>
<sequence>MMNIPPTSGVVGYSHINLDTPYLSPKSHADFK</sequence>
<dbReference type="EMBL" id="JANFVX010000004">
    <property type="protein sequence ID" value="MCW0343494.1"/>
    <property type="molecule type" value="Genomic_DNA"/>
</dbReference>
<proteinExistence type="predicted"/>
<protein>
    <submittedName>
        <fullName evidence="1">Uncharacterized protein</fullName>
    </submittedName>
</protein>
<dbReference type="Proteomes" id="UP001208888">
    <property type="component" value="Unassembled WGS sequence"/>
</dbReference>
<evidence type="ECO:0000313" key="1">
    <source>
        <dbReference type="EMBL" id="MCW0343494.1"/>
    </source>
</evidence>
<reference evidence="1" key="1">
    <citation type="submission" date="2022-06" db="EMBL/GenBank/DDBJ databases">
        <title>Dynamics of rice microbiomes reveals core vertical transmitted seed endophytes.</title>
        <authorList>
            <person name="Liao K."/>
            <person name="Zhang X."/>
        </authorList>
    </citation>
    <scope>NUCLEOTIDE SEQUENCE</scope>
    <source>
        <strain evidence="1">JT1-17</strain>
    </source>
</reference>
<accession>A0AAJ1CXK5</accession>
<evidence type="ECO:0000313" key="2">
    <source>
        <dbReference type="Proteomes" id="UP001208888"/>
    </source>
</evidence>